<evidence type="ECO:0000313" key="23">
    <source>
        <dbReference type="Proteomes" id="UP000005225"/>
    </source>
</evidence>
<keyword evidence="7" id="KW-0132">Cell division</keyword>
<dbReference type="GO" id="GO:0051301">
    <property type="term" value="P:cell division"/>
    <property type="evidence" value="ECO:0007669"/>
    <property type="project" value="UniProtKB-KW"/>
</dbReference>
<proteinExistence type="inferred from homology"/>
<evidence type="ECO:0000256" key="20">
    <source>
        <dbReference type="SAM" id="MobiDB-lite"/>
    </source>
</evidence>
<evidence type="ECO:0000256" key="10">
    <source>
        <dbReference type="ARBA" id="ARBA00022763"/>
    </source>
</evidence>
<evidence type="ECO:0000313" key="22">
    <source>
        <dbReference type="Ensembl" id="ENSOGAP00000019519.1"/>
    </source>
</evidence>
<dbReference type="InParanoid" id="H0XTS7"/>
<evidence type="ECO:0000256" key="9">
    <source>
        <dbReference type="ARBA" id="ARBA00022759"/>
    </source>
</evidence>
<keyword evidence="9" id="KW-0255">Endonuclease</keyword>
<protein>
    <recommendedName>
        <fullName evidence="4">DNA endonuclease RBBP8</fullName>
    </recommendedName>
</protein>
<evidence type="ECO:0000256" key="13">
    <source>
        <dbReference type="ARBA" id="ARBA00022833"/>
    </source>
</evidence>
<dbReference type="InterPro" id="IPR019518">
    <property type="entry name" value="CtIP_N"/>
</dbReference>
<sequence>ILDTQRLEQFFTKNQQLRVQQKVLHETLKVLKDRLRVGLCDCSTLTMQKKKKNSKSLKISSSTVLNLLEFMNEKNTLPQQLQQKTENDQQHQTTELECEENGIPDSPRTAFSFSGRNQTEHTQTKLEHSACTKKLRKVSKASTYLQHNPNKNEILVSDTCDQSQPPMARISRSQALPLFGTGVLKFFKQGASSLSLGPLECRSAGPGTSWLLNRTGSGDKNTQQVGCMWPAGSSLRLPGLEEQHKKEPFEESFKAIQHQEKSQGSETSKIRFRQVTLKPISKGSSSKRVGPVCYPKIHLEEPNLQECIILLTFSAHNKPLLQIQEDNPVFKTPPRACELETKNLIDDVKSTGSHEPIKIKTRQLNPCRIGKTKSLQNHQYVSHENTQWGIDPGADLPQYKIDTKNGSQSRLGGERVDVVDCTLVNETVLLKMKKQRRQKKSPNEKRKMNDRLEDTFDQTTHKESESCADSFPQVAEEEEESPAATKKPTTHGDKRGKVKQKAFVEPYFKDNGRKTSLQNVPHIEVRKKEKKRKLLGHTWEECEMCSADLPAEEREKKLLPSLAPNTLESFLEVGFSSTQIYMKTGYMKDELDPCPCPKR</sequence>
<evidence type="ECO:0000256" key="16">
    <source>
        <dbReference type="ARBA" id="ARBA00023204"/>
    </source>
</evidence>
<dbReference type="AlphaFoldDB" id="H0XTS7"/>
<dbReference type="GO" id="GO:0016787">
    <property type="term" value="F:hydrolase activity"/>
    <property type="evidence" value="ECO:0007669"/>
    <property type="project" value="UniProtKB-KW"/>
</dbReference>
<accession>H0XTS7</accession>
<dbReference type="Ensembl" id="ENSOGAT00000027423.1">
    <property type="protein sequence ID" value="ENSOGAP00000019519.1"/>
    <property type="gene ID" value="ENSOGAG00000034119.1"/>
</dbReference>
<keyword evidence="13" id="KW-0862">Zinc</keyword>
<dbReference type="GeneTree" id="ENSGT00530000063835"/>
<evidence type="ECO:0000256" key="1">
    <source>
        <dbReference type="ARBA" id="ARBA00004123"/>
    </source>
</evidence>
<dbReference type="PANTHER" id="PTHR15107">
    <property type="entry name" value="RETINOBLASTOMA BINDING PROTEIN 8"/>
    <property type="match status" value="1"/>
</dbReference>
<dbReference type="GO" id="GO:0051321">
    <property type="term" value="P:meiotic cell cycle"/>
    <property type="evidence" value="ECO:0007669"/>
    <property type="project" value="UniProtKB-KW"/>
</dbReference>
<dbReference type="GO" id="GO:0005694">
    <property type="term" value="C:chromosome"/>
    <property type="evidence" value="ECO:0007669"/>
    <property type="project" value="UniProtKB-SubCell"/>
</dbReference>
<dbReference type="GO" id="GO:0010792">
    <property type="term" value="P:DNA double-strand break processing involved in repair via single-strand annealing"/>
    <property type="evidence" value="ECO:0007669"/>
    <property type="project" value="TreeGrafter"/>
</dbReference>
<dbReference type="PANTHER" id="PTHR15107:SF4">
    <property type="entry name" value="DNA ENDONUCLEASE RBBP8"/>
    <property type="match status" value="1"/>
</dbReference>
<evidence type="ECO:0000256" key="12">
    <source>
        <dbReference type="ARBA" id="ARBA00022801"/>
    </source>
</evidence>
<evidence type="ECO:0000256" key="3">
    <source>
        <dbReference type="ARBA" id="ARBA00007496"/>
    </source>
</evidence>
<keyword evidence="19" id="KW-0131">Cell cycle</keyword>
<feature type="domain" description="DNA endonuclease Ctp1 N-terminal" evidence="21">
    <location>
        <begin position="2"/>
        <end position="83"/>
    </location>
</feature>
<evidence type="ECO:0000256" key="5">
    <source>
        <dbReference type="ARBA" id="ARBA00022454"/>
    </source>
</evidence>
<keyword evidence="15" id="KW-0238">DNA-binding</keyword>
<comment type="similarity">
    <text evidence="3">Belongs to the COM1/SAE2/CtIP family.</text>
</comment>
<keyword evidence="6" id="KW-0597">Phosphoprotein</keyword>
<keyword evidence="18" id="KW-0469">Meiosis</keyword>
<keyword evidence="23" id="KW-1185">Reference proteome</keyword>
<keyword evidence="10" id="KW-0227">DNA damage</keyword>
<dbReference type="Proteomes" id="UP000005225">
    <property type="component" value="Unassembled WGS sequence"/>
</dbReference>
<dbReference type="InterPro" id="IPR033316">
    <property type="entry name" value="RBBP8-like"/>
</dbReference>
<feature type="region of interest" description="Disordered" evidence="20">
    <location>
        <begin position="433"/>
        <end position="499"/>
    </location>
</feature>
<keyword evidence="12" id="KW-0378">Hydrolase</keyword>
<dbReference type="GO" id="GO:0003684">
    <property type="term" value="F:damaged DNA binding"/>
    <property type="evidence" value="ECO:0007669"/>
    <property type="project" value="TreeGrafter"/>
</dbReference>
<evidence type="ECO:0000259" key="21">
    <source>
        <dbReference type="Pfam" id="PF10482"/>
    </source>
</evidence>
<feature type="compositionally biased region" description="Basic and acidic residues" evidence="20">
    <location>
        <begin position="441"/>
        <end position="465"/>
    </location>
</feature>
<evidence type="ECO:0000256" key="17">
    <source>
        <dbReference type="ARBA" id="ARBA00023242"/>
    </source>
</evidence>
<comment type="subcellular location">
    <subcellularLocation>
        <location evidence="2">Chromosome</location>
    </subcellularLocation>
    <subcellularLocation>
        <location evidence="1">Nucleus</location>
    </subcellularLocation>
</comment>
<keyword evidence="16" id="KW-0234">DNA repair</keyword>
<evidence type="ECO:0000256" key="4">
    <source>
        <dbReference type="ARBA" id="ARBA00020680"/>
    </source>
</evidence>
<evidence type="ECO:0000256" key="15">
    <source>
        <dbReference type="ARBA" id="ARBA00023125"/>
    </source>
</evidence>
<keyword evidence="14" id="KW-0175">Coiled coil</keyword>
<dbReference type="GO" id="GO:0005634">
    <property type="term" value="C:nucleus"/>
    <property type="evidence" value="ECO:0007669"/>
    <property type="project" value="UniProtKB-SubCell"/>
</dbReference>
<evidence type="ECO:0000256" key="6">
    <source>
        <dbReference type="ARBA" id="ARBA00022553"/>
    </source>
</evidence>
<dbReference type="eggNOG" id="ENOG502QTV5">
    <property type="taxonomic scope" value="Eukaryota"/>
</dbReference>
<evidence type="ECO:0000256" key="2">
    <source>
        <dbReference type="ARBA" id="ARBA00004286"/>
    </source>
</evidence>
<evidence type="ECO:0000256" key="8">
    <source>
        <dbReference type="ARBA" id="ARBA00022722"/>
    </source>
</evidence>
<keyword evidence="11" id="KW-0498">Mitosis</keyword>
<name>H0XTS7_OTOGA</name>
<dbReference type="EMBL" id="AAQR03103714">
    <property type="status" value="NOT_ANNOTATED_CDS"/>
    <property type="molecule type" value="Genomic_DNA"/>
</dbReference>
<dbReference type="Pfam" id="PF10482">
    <property type="entry name" value="CtIP_N"/>
    <property type="match status" value="1"/>
</dbReference>
<reference evidence="22" key="3">
    <citation type="submission" date="2025-09" db="UniProtKB">
        <authorList>
            <consortium name="Ensembl"/>
        </authorList>
    </citation>
    <scope>IDENTIFICATION</scope>
</reference>
<evidence type="ECO:0000256" key="18">
    <source>
        <dbReference type="ARBA" id="ARBA00023254"/>
    </source>
</evidence>
<keyword evidence="17" id="KW-0539">Nucleus</keyword>
<dbReference type="HOGENOM" id="CLU_019262_0_0_1"/>
<organism evidence="22 23">
    <name type="scientific">Otolemur garnettii</name>
    <name type="common">Small-eared galago</name>
    <name type="synonym">Garnett's greater bushbaby</name>
    <dbReference type="NCBI Taxonomy" id="30611"/>
    <lineage>
        <taxon>Eukaryota</taxon>
        <taxon>Metazoa</taxon>
        <taxon>Chordata</taxon>
        <taxon>Craniata</taxon>
        <taxon>Vertebrata</taxon>
        <taxon>Euteleostomi</taxon>
        <taxon>Mammalia</taxon>
        <taxon>Eutheria</taxon>
        <taxon>Euarchontoglires</taxon>
        <taxon>Primates</taxon>
        <taxon>Strepsirrhini</taxon>
        <taxon>Lorisiformes</taxon>
        <taxon>Galagidae</taxon>
        <taxon>Otolemur</taxon>
    </lineage>
</organism>
<keyword evidence="5" id="KW-0158">Chromosome</keyword>
<reference evidence="23" key="1">
    <citation type="submission" date="2011-03" db="EMBL/GenBank/DDBJ databases">
        <title>Version 3 of the genome sequence of Otolemur garnettii (Bushbaby).</title>
        <authorList>
            <consortium name="The Broad Institute Genome Sequencing Platform"/>
            <person name="Di Palma F."/>
            <person name="Johnson J."/>
            <person name="Lander E.S."/>
            <person name="Lindblad-Toh K."/>
            <person name="Jaffe D.B."/>
            <person name="Gnerre S."/>
            <person name="MacCallum I."/>
            <person name="Przybylski D."/>
            <person name="Ribeiro F.J."/>
            <person name="Burton J.N."/>
            <person name="Walker B.J."/>
            <person name="Sharpe T."/>
            <person name="Hall G."/>
        </authorList>
    </citation>
    <scope>NUCLEOTIDE SEQUENCE [LARGE SCALE GENOMIC DNA]</scope>
</reference>
<evidence type="ECO:0000256" key="19">
    <source>
        <dbReference type="ARBA" id="ARBA00023306"/>
    </source>
</evidence>
<evidence type="ECO:0000256" key="7">
    <source>
        <dbReference type="ARBA" id="ARBA00022618"/>
    </source>
</evidence>
<dbReference type="GO" id="GO:0004519">
    <property type="term" value="F:endonuclease activity"/>
    <property type="evidence" value="ECO:0007669"/>
    <property type="project" value="UniProtKB-KW"/>
</dbReference>
<reference evidence="22" key="2">
    <citation type="submission" date="2025-08" db="UniProtKB">
        <authorList>
            <consortium name="Ensembl"/>
        </authorList>
    </citation>
    <scope>IDENTIFICATION</scope>
</reference>
<evidence type="ECO:0000256" key="14">
    <source>
        <dbReference type="ARBA" id="ARBA00023054"/>
    </source>
</evidence>
<keyword evidence="8" id="KW-0540">Nuclease</keyword>
<dbReference type="STRING" id="30611.ENSOGAP00000019519"/>
<evidence type="ECO:0000256" key="11">
    <source>
        <dbReference type="ARBA" id="ARBA00022776"/>
    </source>
</evidence>